<evidence type="ECO:0000313" key="3">
    <source>
        <dbReference type="Proteomes" id="UP000245765"/>
    </source>
</evidence>
<sequence>MRTRLLLILPLLAACTAVEPLPRPPQEATLPASIAPNAPGRDPIVMVGQSAGSFFRSNPPNQPAAAARAFAELEWLATAVPNAQNWSSLGGQGLQQLALARNQARDALAIPRDAPPQEVINGLAAASQALAANDRAALDRALPQEVFTAGPAGTVQRLSAPPRVPSALAAADTFNSERSRSSPR</sequence>
<feature type="region of interest" description="Disordered" evidence="1">
    <location>
        <begin position="149"/>
        <end position="184"/>
    </location>
</feature>
<proteinExistence type="predicted"/>
<dbReference type="AlphaFoldDB" id="A0A317F9Q3"/>
<dbReference type="EMBL" id="QGNA01000004">
    <property type="protein sequence ID" value="PWS35495.1"/>
    <property type="molecule type" value="Genomic_DNA"/>
</dbReference>
<evidence type="ECO:0000313" key="2">
    <source>
        <dbReference type="EMBL" id="PWS35495.1"/>
    </source>
</evidence>
<dbReference type="OrthoDB" id="7271844at2"/>
<dbReference type="PROSITE" id="PS51257">
    <property type="entry name" value="PROKAR_LIPOPROTEIN"/>
    <property type="match status" value="1"/>
</dbReference>
<name>A0A317F9Q3_9PROT</name>
<gene>
    <name evidence="2" type="ORF">DFH01_17975</name>
</gene>
<evidence type="ECO:0000256" key="1">
    <source>
        <dbReference type="SAM" id="MobiDB-lite"/>
    </source>
</evidence>
<dbReference type="RefSeq" id="WP_109871862.1">
    <property type="nucleotide sequence ID" value="NZ_QGNA01000004.1"/>
</dbReference>
<keyword evidence="3" id="KW-1185">Reference proteome</keyword>
<organism evidence="2 3">
    <name type="scientific">Falsiroseomonas bella</name>
    <dbReference type="NCBI Taxonomy" id="2184016"/>
    <lineage>
        <taxon>Bacteria</taxon>
        <taxon>Pseudomonadati</taxon>
        <taxon>Pseudomonadota</taxon>
        <taxon>Alphaproteobacteria</taxon>
        <taxon>Acetobacterales</taxon>
        <taxon>Roseomonadaceae</taxon>
        <taxon>Falsiroseomonas</taxon>
    </lineage>
</organism>
<feature type="compositionally biased region" description="Basic and acidic residues" evidence="1">
    <location>
        <begin position="175"/>
        <end position="184"/>
    </location>
</feature>
<comment type="caution">
    <text evidence="2">The sequence shown here is derived from an EMBL/GenBank/DDBJ whole genome shotgun (WGS) entry which is preliminary data.</text>
</comment>
<protein>
    <submittedName>
        <fullName evidence="2">Uncharacterized protein</fullName>
    </submittedName>
</protein>
<dbReference type="Proteomes" id="UP000245765">
    <property type="component" value="Unassembled WGS sequence"/>
</dbReference>
<accession>A0A317F9Q3</accession>
<reference evidence="3" key="1">
    <citation type="submission" date="2018-05" db="EMBL/GenBank/DDBJ databases">
        <authorList>
            <person name="Du Z."/>
            <person name="Wang X."/>
        </authorList>
    </citation>
    <scope>NUCLEOTIDE SEQUENCE [LARGE SCALE GENOMIC DNA]</scope>
    <source>
        <strain evidence="3">CQN31</strain>
    </source>
</reference>